<dbReference type="Pfam" id="PF13439">
    <property type="entry name" value="Glyco_transf_4"/>
    <property type="match status" value="1"/>
</dbReference>
<dbReference type="KEGG" id="sku:Sulku_2098"/>
<organism evidence="3 4">
    <name type="scientific">Sulfuricurvum kujiense (strain ATCC BAA-921 / DSM 16994 / JCM 11577 / YK-1)</name>
    <dbReference type="NCBI Taxonomy" id="709032"/>
    <lineage>
        <taxon>Bacteria</taxon>
        <taxon>Pseudomonadati</taxon>
        <taxon>Campylobacterota</taxon>
        <taxon>Epsilonproteobacteria</taxon>
        <taxon>Campylobacterales</taxon>
        <taxon>Sulfurimonadaceae</taxon>
        <taxon>Sulfuricurvum</taxon>
    </lineage>
</organism>
<dbReference type="Pfam" id="PF00534">
    <property type="entry name" value="Glycos_transf_1"/>
    <property type="match status" value="1"/>
</dbReference>
<dbReference type="EMBL" id="CP002355">
    <property type="protein sequence ID" value="ADR34758.1"/>
    <property type="molecule type" value="Genomic_DNA"/>
</dbReference>
<dbReference type="Gene3D" id="3.40.50.2000">
    <property type="entry name" value="Glycogen Phosphorylase B"/>
    <property type="match status" value="2"/>
</dbReference>
<dbReference type="CAZy" id="GT4">
    <property type="family name" value="Glycosyltransferase Family 4"/>
</dbReference>
<evidence type="ECO:0000313" key="3">
    <source>
        <dbReference type="EMBL" id="ADR34758.1"/>
    </source>
</evidence>
<dbReference type="RefSeq" id="WP_013460955.1">
    <property type="nucleotide sequence ID" value="NC_014762.1"/>
</dbReference>
<evidence type="ECO:0000259" key="2">
    <source>
        <dbReference type="Pfam" id="PF13439"/>
    </source>
</evidence>
<protein>
    <submittedName>
        <fullName evidence="3">Glycosyl transferase group 1</fullName>
    </submittedName>
</protein>
<evidence type="ECO:0000313" key="4">
    <source>
        <dbReference type="Proteomes" id="UP000008721"/>
    </source>
</evidence>
<name>E4U2Z4_SULKY</name>
<dbReference type="Proteomes" id="UP000008721">
    <property type="component" value="Chromosome"/>
</dbReference>
<dbReference type="InterPro" id="IPR001296">
    <property type="entry name" value="Glyco_trans_1"/>
</dbReference>
<dbReference type="PANTHER" id="PTHR12526">
    <property type="entry name" value="GLYCOSYLTRANSFERASE"/>
    <property type="match status" value="1"/>
</dbReference>
<proteinExistence type="predicted"/>
<feature type="domain" description="Glycosyl transferase family 1" evidence="1">
    <location>
        <begin position="200"/>
        <end position="341"/>
    </location>
</feature>
<reference evidence="3 4" key="1">
    <citation type="journal article" date="2012" name="Stand. Genomic Sci.">
        <title>Complete genome sequence of the sulfur compounds oxidizing chemolithoautotroph Sulfuricurvum kujiense type strain (YK-1(T)).</title>
        <authorList>
            <person name="Han C."/>
            <person name="Kotsyurbenko O."/>
            <person name="Chertkov O."/>
            <person name="Held B."/>
            <person name="Lapidus A."/>
            <person name="Nolan M."/>
            <person name="Lucas S."/>
            <person name="Hammon N."/>
            <person name="Deshpande S."/>
            <person name="Cheng J.F."/>
            <person name="Tapia R."/>
            <person name="Goodwin L.A."/>
            <person name="Pitluck S."/>
            <person name="Liolios K."/>
            <person name="Pagani I."/>
            <person name="Ivanova N."/>
            <person name="Mavromatis K."/>
            <person name="Mikhailova N."/>
            <person name="Pati A."/>
            <person name="Chen A."/>
            <person name="Palaniappan K."/>
            <person name="Land M."/>
            <person name="Hauser L."/>
            <person name="Chang Y.J."/>
            <person name="Jeffries C.D."/>
            <person name="Brambilla E.M."/>
            <person name="Rohde M."/>
            <person name="Spring S."/>
            <person name="Sikorski J."/>
            <person name="Goker M."/>
            <person name="Woyke T."/>
            <person name="Bristow J."/>
            <person name="Eisen J.A."/>
            <person name="Markowitz V."/>
            <person name="Hugenholtz P."/>
            <person name="Kyrpides N.C."/>
            <person name="Klenk H.P."/>
            <person name="Detter J.C."/>
        </authorList>
    </citation>
    <scope>NUCLEOTIDE SEQUENCE [LARGE SCALE GENOMIC DNA]</scope>
    <source>
        <strain evidence="4">ATCC BAA-921 / DSM 16994 / JCM 11577 / YK-1</strain>
    </source>
</reference>
<gene>
    <name evidence="3" type="ordered locus">Sulku_2098</name>
</gene>
<dbReference type="STRING" id="709032.Sulku_2098"/>
<dbReference type="HOGENOM" id="CLU_041001_0_0_7"/>
<evidence type="ECO:0000259" key="1">
    <source>
        <dbReference type="Pfam" id="PF00534"/>
    </source>
</evidence>
<dbReference type="OrthoDB" id="9767517at2"/>
<sequence>MSSNLRVAIVHDWLTAMGGAEYTLQQLLKLYPGADIYTMVDILPENERQWLKGHRIFTSPLQSFPFLAKRYRQMIWMMPFLIEQFDLEKYDLIISDSHAVAKGVIVHPDQKHLAYIYSPMRYAWDLTYEHDRIGVLGSGLKRFFLRHWFFRFRLWDAASSLRPDSIIAISHFIRKRIRKSWGREASVIYPPVDVEGSPFSKEKGDYYITVSRLVPYKRIDLIVEAFRTMPDKKLIVIGDGPMYNELSKNLPANVKLEGYLGRNEMLQKLSFAKAFIFMPKEDFGIAPLEAQACGTPVIAYGCGGAAETVRGLDKTDPTGVFVPYQDVESLAEAIGIFESNADKFDPENCREWAMKFSQSRFREEFSQHIEKLMKDEE</sequence>
<dbReference type="PANTHER" id="PTHR12526:SF584">
    <property type="entry name" value="GLYCOSYLTRANSFERASE"/>
    <property type="match status" value="1"/>
</dbReference>
<keyword evidence="4" id="KW-1185">Reference proteome</keyword>
<dbReference type="GO" id="GO:0016757">
    <property type="term" value="F:glycosyltransferase activity"/>
    <property type="evidence" value="ECO:0007669"/>
    <property type="project" value="InterPro"/>
</dbReference>
<dbReference type="SUPFAM" id="SSF53756">
    <property type="entry name" value="UDP-Glycosyltransferase/glycogen phosphorylase"/>
    <property type="match status" value="1"/>
</dbReference>
<keyword evidence="3" id="KW-0808">Transferase</keyword>
<dbReference type="InterPro" id="IPR028098">
    <property type="entry name" value="Glyco_trans_4-like_N"/>
</dbReference>
<dbReference type="eggNOG" id="COG0438">
    <property type="taxonomic scope" value="Bacteria"/>
</dbReference>
<dbReference type="AlphaFoldDB" id="E4U2Z4"/>
<accession>E4U2Z4</accession>
<feature type="domain" description="Glycosyltransferase subfamily 4-like N-terminal" evidence="2">
    <location>
        <begin position="18"/>
        <end position="195"/>
    </location>
</feature>